<name>A0A8H3LR58_9GLOM</name>
<evidence type="ECO:0000313" key="2">
    <source>
        <dbReference type="Proteomes" id="UP000615446"/>
    </source>
</evidence>
<sequence length="160" mass="18627">MSINQFVLQSPSPLISHFNKIYVILHKKYFMVKKHYKGTSFSSLSLLFSPYSTKMSDLESCPPSPTDSCIALCVGAIDDSEDECQRELEHNQHRKSVQFSRFLVVHETWCNDEYDRTSMEPAKLNFKEYSELLQFRCDLQREMKKMMKAAEAASNSQQHK</sequence>
<evidence type="ECO:0000313" key="1">
    <source>
        <dbReference type="EMBL" id="GES89849.1"/>
    </source>
</evidence>
<gene>
    <name evidence="1" type="ORF">RCL2_001672700</name>
</gene>
<dbReference type="Proteomes" id="UP000615446">
    <property type="component" value="Unassembled WGS sequence"/>
</dbReference>
<reference evidence="1" key="1">
    <citation type="submission" date="2019-10" db="EMBL/GenBank/DDBJ databases">
        <title>Conservation and host-specific expression of non-tandemly repeated heterogenous ribosome RNA gene in arbuscular mycorrhizal fungi.</title>
        <authorList>
            <person name="Maeda T."/>
            <person name="Kobayashi Y."/>
            <person name="Nakagawa T."/>
            <person name="Ezawa T."/>
            <person name="Yamaguchi K."/>
            <person name="Bino T."/>
            <person name="Nishimoto Y."/>
            <person name="Shigenobu S."/>
            <person name="Kawaguchi M."/>
        </authorList>
    </citation>
    <scope>NUCLEOTIDE SEQUENCE</scope>
    <source>
        <strain evidence="1">HR1</strain>
    </source>
</reference>
<proteinExistence type="predicted"/>
<dbReference type="EMBL" id="BLAL01000191">
    <property type="protein sequence ID" value="GES89849.1"/>
    <property type="molecule type" value="Genomic_DNA"/>
</dbReference>
<accession>A0A8H3LR58</accession>
<protein>
    <submittedName>
        <fullName evidence="1">Uncharacterized protein</fullName>
    </submittedName>
</protein>
<dbReference type="OrthoDB" id="5596610at2759"/>
<organism evidence="1 2">
    <name type="scientific">Rhizophagus clarus</name>
    <dbReference type="NCBI Taxonomy" id="94130"/>
    <lineage>
        <taxon>Eukaryota</taxon>
        <taxon>Fungi</taxon>
        <taxon>Fungi incertae sedis</taxon>
        <taxon>Mucoromycota</taxon>
        <taxon>Glomeromycotina</taxon>
        <taxon>Glomeromycetes</taxon>
        <taxon>Glomerales</taxon>
        <taxon>Glomeraceae</taxon>
        <taxon>Rhizophagus</taxon>
    </lineage>
</organism>
<comment type="caution">
    <text evidence="1">The sequence shown here is derived from an EMBL/GenBank/DDBJ whole genome shotgun (WGS) entry which is preliminary data.</text>
</comment>
<dbReference type="AlphaFoldDB" id="A0A8H3LR58"/>